<protein>
    <submittedName>
        <fullName evidence="1">Uncharacterized protein</fullName>
    </submittedName>
</protein>
<evidence type="ECO:0000313" key="2">
    <source>
        <dbReference type="Proteomes" id="UP001289659"/>
    </source>
</evidence>
<dbReference type="AlphaFoldDB" id="A0AAI9D6Q9"/>
<proteinExistence type="predicted"/>
<dbReference type="Proteomes" id="UP001289659">
    <property type="component" value="Unassembled WGS sequence"/>
</dbReference>
<accession>A0AAI9D6Q9</accession>
<reference evidence="1" key="1">
    <citation type="submission" date="2023-12" db="EMBL/GenBank/DDBJ databases">
        <authorList>
            <consortium name="Clinical and Environmental Microbiology Branch: Whole genome sequencing antimicrobial resistance pathogens in the healthcare setting"/>
        </authorList>
    </citation>
    <scope>NUCLEOTIDE SEQUENCE</scope>
    <source>
        <strain evidence="1">Clinical</strain>
    </source>
</reference>
<gene>
    <name evidence="1" type="ORF">U8038_004405</name>
</gene>
<sequence>MKRTDEKKYELPERLYYPIDIAAQKLHCSARDIFHYAATESLRLCFYCDIVPDENIGRMVMNVPFGFHEDIGNATDIVDEHWRISISNIINKDGDFGRGYNVEKVKGFFYIGPIDCIDLEFTDEDDYFSVSGISTEPDITSEEALVVLFEKDFRISKRFLCVMAEQLEDIKQEPSFPSMDESGKTVAKKGELIKCLLRLIDDMSDVDFDNTPVSKIVNIIEATAARKGVDLPETHRQTWQKYLGR</sequence>
<name>A0AAI9D6Q9_9ENTR</name>
<organism evidence="1 2">
    <name type="scientific">Enterobacter hormaechei subsp. hoffmannii</name>
    <dbReference type="NCBI Taxonomy" id="1812934"/>
    <lineage>
        <taxon>Bacteria</taxon>
        <taxon>Pseudomonadati</taxon>
        <taxon>Pseudomonadota</taxon>
        <taxon>Gammaproteobacteria</taxon>
        <taxon>Enterobacterales</taxon>
        <taxon>Enterobacteriaceae</taxon>
        <taxon>Enterobacter</taxon>
        <taxon>Enterobacter cloacae complex</taxon>
    </lineage>
</organism>
<comment type="caution">
    <text evidence="1">The sequence shown here is derived from an EMBL/GenBank/DDBJ whole genome shotgun (WGS) entry which is preliminary data.</text>
</comment>
<dbReference type="RefSeq" id="WP_045327405.1">
    <property type="nucleotide sequence ID" value="NZ_CP034754.1"/>
</dbReference>
<evidence type="ECO:0000313" key="1">
    <source>
        <dbReference type="EMBL" id="EMB2809426.1"/>
    </source>
</evidence>
<dbReference type="EMBL" id="ABPNFY010000021">
    <property type="protein sequence ID" value="EMB2809426.1"/>
    <property type="molecule type" value="Genomic_DNA"/>
</dbReference>